<accession>A0ABS9CKE5</accession>
<keyword evidence="6" id="KW-0479">Metal-binding</keyword>
<dbReference type="PANTHER" id="PTHR30218:SF0">
    <property type="entry name" value="POLYPHOSPHATE KINASE"/>
    <property type="match status" value="1"/>
</dbReference>
<evidence type="ECO:0000259" key="8">
    <source>
        <dbReference type="Pfam" id="PF02503"/>
    </source>
</evidence>
<feature type="binding site" evidence="6">
    <location>
        <position position="564"/>
    </location>
    <ligand>
        <name>ATP</name>
        <dbReference type="ChEBI" id="CHEBI:30616"/>
    </ligand>
</feature>
<comment type="similarity">
    <text evidence="6 7">Belongs to the polyphosphate kinase 1 (PPK1) family.</text>
</comment>
<evidence type="ECO:0000259" key="10">
    <source>
        <dbReference type="Pfam" id="PF13090"/>
    </source>
</evidence>
<keyword evidence="2 6" id="KW-0808">Transferase</keyword>
<dbReference type="EC" id="2.7.4.1" evidence="6 7"/>
<feature type="domain" description="Polyphosphate kinase N-terminal" evidence="9">
    <location>
        <begin position="9"/>
        <end position="110"/>
    </location>
</feature>
<dbReference type="SUPFAM" id="SSF56024">
    <property type="entry name" value="Phospholipase D/nuclease"/>
    <property type="match status" value="2"/>
</dbReference>
<sequence>MASDKNKYYYNRELSWMDFNARVLEEAQKKENPIMERLRFLAITGSNLDEFFMVRVAGVKSQVNSGYTKPDDSGLTPKELLAALEKKTHAFMEKQYSCLYRSILPVLKKQADMEFLTPDRMDDEQLRFIDAYFHRVLFPVLTPLAVDSSRPFPMLANKSLNLAVRLSSKENKGEKCFAVVQVPSILPRFTELPKHEGTRCFVLLEDIITYYLEELFELHEIKAICPFRITRNSDLTIDEEADDFMYEIQKSIKRRKRGRPVRLEILQHADSDTKKFLFKTLDISDGEVYEIQGPIDLTFFSKFAGISGSESLCFAPIRPTSPPGDFWGYTDIFKAIREGDRLVHHPYETFDCVVQFIAQAAEDENVLAIKQTLYRVSGNSPIIASLIKAAENGKQVTVLVELKARFDEENNINWARKLEKAGCHVIYGLTGLKTHCKIALVVRREEDGIRRYLHLGTGNYNDSTAKIYTDLGLFTCNEQFGSDASSLFNVITGYSRPPEYKHFIVAPHGMRDFFVYMVKRETENARKGLPSGITVKVNSLVDPELIELLYEASQAGVRIRLIVRGICCLIPGIEGVSENITVMSIVGQLLEHSRIFRFENAGNPRIYMGSADWMPRNLDRRVELVFPIEDEKQKERAFGILDTMLRDTTNARYMQSDTSYEHVDLRGKQKVSSQLTFYHEAQERLKALQAIEKDSILIPIHSADE</sequence>
<dbReference type="Pfam" id="PF13089">
    <property type="entry name" value="PP_kinase_N"/>
    <property type="match status" value="1"/>
</dbReference>
<keyword evidence="3 6" id="KW-0547">Nucleotide-binding</keyword>
<dbReference type="SUPFAM" id="SSF140356">
    <property type="entry name" value="PPK N-terminal domain-like"/>
    <property type="match status" value="1"/>
</dbReference>
<dbReference type="NCBIfam" id="NF003920">
    <property type="entry name" value="PRK05443.2-1"/>
    <property type="match status" value="1"/>
</dbReference>
<comment type="PTM">
    <text evidence="6 7">An intermediate of this reaction is the autophosphorylated ppk in which a phosphate is covalently linked to a histidine residue through a N-P bond.</text>
</comment>
<evidence type="ECO:0000313" key="12">
    <source>
        <dbReference type="EMBL" id="MCF2651609.1"/>
    </source>
</evidence>
<evidence type="ECO:0000256" key="6">
    <source>
        <dbReference type="HAMAP-Rule" id="MF_00347"/>
    </source>
</evidence>
<evidence type="ECO:0000256" key="3">
    <source>
        <dbReference type="ARBA" id="ARBA00022741"/>
    </source>
</evidence>
<dbReference type="NCBIfam" id="NF003918">
    <property type="entry name" value="PRK05443.1-2"/>
    <property type="match status" value="1"/>
</dbReference>
<keyword evidence="4 6" id="KW-0418">Kinase</keyword>
<dbReference type="InterPro" id="IPR024953">
    <property type="entry name" value="PP_kinase_middle"/>
</dbReference>
<keyword evidence="13" id="KW-1185">Reference proteome</keyword>
<comment type="caution">
    <text evidence="12">The sequence shown here is derived from an EMBL/GenBank/DDBJ whole genome shotgun (WGS) entry which is preliminary data.</text>
</comment>
<keyword evidence="6" id="KW-0460">Magnesium</keyword>
<dbReference type="Gene3D" id="1.20.58.310">
    <property type="entry name" value="Polyphosphate kinase N-terminal domain"/>
    <property type="match status" value="1"/>
</dbReference>
<dbReference type="PANTHER" id="PTHR30218">
    <property type="entry name" value="POLYPHOSPHATE KINASE"/>
    <property type="match status" value="1"/>
</dbReference>
<dbReference type="Gene3D" id="3.30.1840.10">
    <property type="entry name" value="Polyphosphate kinase middle domain"/>
    <property type="match status" value="1"/>
</dbReference>
<dbReference type="NCBIfam" id="TIGR03705">
    <property type="entry name" value="poly_P_kin"/>
    <property type="match status" value="1"/>
</dbReference>
<keyword evidence="5 6" id="KW-0067">ATP-binding</keyword>
<feature type="binding site" evidence="6">
    <location>
        <position position="47"/>
    </location>
    <ligand>
        <name>ATP</name>
        <dbReference type="ChEBI" id="CHEBI:30616"/>
    </ligand>
</feature>
<evidence type="ECO:0000256" key="7">
    <source>
        <dbReference type="RuleBase" id="RU003800"/>
    </source>
</evidence>
<comment type="catalytic activity">
    <reaction evidence="6 7">
        <text>[phosphate](n) + ATP = [phosphate](n+1) + ADP</text>
        <dbReference type="Rhea" id="RHEA:19573"/>
        <dbReference type="Rhea" id="RHEA-COMP:9859"/>
        <dbReference type="Rhea" id="RHEA-COMP:14280"/>
        <dbReference type="ChEBI" id="CHEBI:16838"/>
        <dbReference type="ChEBI" id="CHEBI:30616"/>
        <dbReference type="ChEBI" id="CHEBI:456216"/>
        <dbReference type="EC" id="2.7.4.1"/>
    </reaction>
</comment>
<dbReference type="PIRSF" id="PIRSF015589">
    <property type="entry name" value="PP_kinase"/>
    <property type="match status" value="1"/>
</dbReference>
<dbReference type="InterPro" id="IPR025200">
    <property type="entry name" value="PPK_C_dom2"/>
</dbReference>
<dbReference type="SUPFAM" id="SSF143724">
    <property type="entry name" value="PHP14-like"/>
    <property type="match status" value="1"/>
</dbReference>
<dbReference type="InterPro" id="IPR041108">
    <property type="entry name" value="PP_kinase_C_1"/>
</dbReference>
<feature type="binding site" evidence="6">
    <location>
        <position position="592"/>
    </location>
    <ligand>
        <name>ATP</name>
        <dbReference type="ChEBI" id="CHEBI:30616"/>
    </ligand>
</feature>
<dbReference type="NCBIfam" id="NF003917">
    <property type="entry name" value="PRK05443.1-1"/>
    <property type="match status" value="1"/>
</dbReference>
<dbReference type="InterPro" id="IPR025198">
    <property type="entry name" value="PPK_N_dom"/>
</dbReference>
<feature type="domain" description="Polyphosphate kinase C-terminal" evidence="11">
    <location>
        <begin position="331"/>
        <end position="496"/>
    </location>
</feature>
<protein>
    <recommendedName>
        <fullName evidence="6 7">Polyphosphate kinase</fullName>
        <ecNumber evidence="6 7">2.7.4.1</ecNumber>
    </recommendedName>
    <alternativeName>
        <fullName evidence="6">ATP-polyphosphate phosphotransferase</fullName>
    </alternativeName>
    <alternativeName>
        <fullName evidence="6">Polyphosphoric acid kinase</fullName>
    </alternativeName>
</protein>
<dbReference type="InterPro" id="IPR003414">
    <property type="entry name" value="PP_kinase"/>
</dbReference>
<feature type="domain" description="Polyphosphate kinase C-terminal" evidence="10">
    <location>
        <begin position="504"/>
        <end position="674"/>
    </location>
</feature>
<dbReference type="CDD" id="cd09168">
    <property type="entry name" value="PLDc_PaPPK1_C2_like"/>
    <property type="match status" value="1"/>
</dbReference>
<comment type="cofactor">
    <cofactor evidence="6">
        <name>Mg(2+)</name>
        <dbReference type="ChEBI" id="CHEBI:18420"/>
    </cofactor>
</comment>
<evidence type="ECO:0000256" key="2">
    <source>
        <dbReference type="ARBA" id="ARBA00022679"/>
    </source>
</evidence>
<name>A0ABS9CKE5_9FIRM</name>
<evidence type="ECO:0000256" key="4">
    <source>
        <dbReference type="ARBA" id="ARBA00022777"/>
    </source>
</evidence>
<dbReference type="Pfam" id="PF17941">
    <property type="entry name" value="PP_kinase_C_1"/>
    <property type="match status" value="1"/>
</dbReference>
<reference evidence="12 13" key="1">
    <citation type="submission" date="2020-12" db="EMBL/GenBank/DDBJ databases">
        <title>Whole genome sequences of gut porcine anaerobes.</title>
        <authorList>
            <person name="Kubasova T."/>
            <person name="Jahodarova E."/>
            <person name="Rychlik I."/>
        </authorList>
    </citation>
    <scope>NUCLEOTIDE SEQUENCE [LARGE SCALE GENOMIC DNA]</scope>
    <source>
        <strain evidence="12 13">An867</strain>
    </source>
</reference>
<evidence type="ECO:0000256" key="1">
    <source>
        <dbReference type="ARBA" id="ARBA00022553"/>
    </source>
</evidence>
<dbReference type="Gene3D" id="3.30.870.10">
    <property type="entry name" value="Endonuclease Chain A"/>
    <property type="match status" value="2"/>
</dbReference>
<dbReference type="InterPro" id="IPR036830">
    <property type="entry name" value="PP_kinase_middle_dom_sf"/>
</dbReference>
<dbReference type="Pfam" id="PF02503">
    <property type="entry name" value="PP_kinase"/>
    <property type="match status" value="1"/>
</dbReference>
<dbReference type="GO" id="GO:0008976">
    <property type="term" value="F:polyphosphate kinase activity"/>
    <property type="evidence" value="ECO:0007669"/>
    <property type="project" value="UniProtKB-EC"/>
</dbReference>
<comment type="function">
    <text evidence="6 7">Catalyzes the reversible transfer of the terminal phosphate of ATP to form a long-chain polyphosphate (polyP).</text>
</comment>
<evidence type="ECO:0000259" key="9">
    <source>
        <dbReference type="Pfam" id="PF13089"/>
    </source>
</evidence>
<dbReference type="NCBIfam" id="NF003921">
    <property type="entry name" value="PRK05443.2-2"/>
    <property type="match status" value="1"/>
</dbReference>
<evidence type="ECO:0000256" key="5">
    <source>
        <dbReference type="ARBA" id="ARBA00022840"/>
    </source>
</evidence>
<keyword evidence="1 6" id="KW-0597">Phosphoprotein</keyword>
<gene>
    <name evidence="6" type="primary">ppk</name>
    <name evidence="12" type="ORF">JQM67_03225</name>
</gene>
<dbReference type="Pfam" id="PF13090">
    <property type="entry name" value="PP_kinase_C"/>
    <property type="match status" value="1"/>
</dbReference>
<evidence type="ECO:0000259" key="11">
    <source>
        <dbReference type="Pfam" id="PF17941"/>
    </source>
</evidence>
<dbReference type="RefSeq" id="WP_235322620.1">
    <property type="nucleotide sequence ID" value="NZ_JAFBIT010000001.1"/>
</dbReference>
<feature type="domain" description="Polyphosphate kinase middle" evidence="8">
    <location>
        <begin position="125"/>
        <end position="303"/>
    </location>
</feature>
<dbReference type="InterPro" id="IPR036832">
    <property type="entry name" value="PPK_N_dom_sf"/>
</dbReference>
<dbReference type="HAMAP" id="MF_00347">
    <property type="entry name" value="Polyphosphate_kinase"/>
    <property type="match status" value="1"/>
</dbReference>
<dbReference type="CDD" id="cd09165">
    <property type="entry name" value="PLDc_PaPPK1_C1_like"/>
    <property type="match status" value="1"/>
</dbReference>
<evidence type="ECO:0000313" key="13">
    <source>
        <dbReference type="Proteomes" id="UP001299220"/>
    </source>
</evidence>
<proteinExistence type="inferred from homology"/>
<organism evidence="12 13">
    <name type="scientific">Anaeromassilibacillus senegalensis</name>
    <dbReference type="NCBI Taxonomy" id="1673717"/>
    <lineage>
        <taxon>Bacteria</taxon>
        <taxon>Bacillati</taxon>
        <taxon>Bacillota</taxon>
        <taxon>Clostridia</taxon>
        <taxon>Eubacteriales</taxon>
        <taxon>Acutalibacteraceae</taxon>
        <taxon>Anaeromassilibacillus</taxon>
    </lineage>
</organism>
<feature type="binding site" evidence="6">
    <location>
        <position position="375"/>
    </location>
    <ligand>
        <name>Mg(2+)</name>
        <dbReference type="ChEBI" id="CHEBI:18420"/>
    </ligand>
</feature>
<feature type="active site" description="Phosphohistidine intermediate" evidence="6">
    <location>
        <position position="435"/>
    </location>
</feature>
<dbReference type="Proteomes" id="UP001299220">
    <property type="component" value="Unassembled WGS sequence"/>
</dbReference>
<feature type="binding site" evidence="6">
    <location>
        <position position="405"/>
    </location>
    <ligand>
        <name>Mg(2+)</name>
        <dbReference type="ChEBI" id="CHEBI:18420"/>
    </ligand>
</feature>
<feature type="binding site" evidence="6">
    <location>
        <position position="468"/>
    </location>
    <ligand>
        <name>ATP</name>
        <dbReference type="ChEBI" id="CHEBI:30616"/>
    </ligand>
</feature>
<dbReference type="EMBL" id="JAFBIT010000001">
    <property type="protein sequence ID" value="MCF2651609.1"/>
    <property type="molecule type" value="Genomic_DNA"/>
</dbReference>